<dbReference type="FunFam" id="3.40.50.720:FF:000304">
    <property type="entry name" value="UDP-glucose 4,6-dehydratase"/>
    <property type="match status" value="1"/>
</dbReference>
<dbReference type="AlphaFoldDB" id="A0A6C0CMM9"/>
<sequence length="319" mass="36622">MRLLVTGGYGFIGSHFVNSYFNNTSLLVNLDAKYYCANEENVKKEIRENEKYMFVHGNCSNSELVRNILVQYQITHIIHFAAQSHVQNSFQESLQYTSDNIVGTHVLLECSRNYGKISKFVHVSTDEVYGESLLDAHETHKTEQSILCPTNPYAATKAGAELIAQSYQHSYQMPIIITRGNNVYGSNQYPEKLIPRFIEQLCDNKKVTIQGDGSCVRAFLHVTDTVNAYIKVLEKGEIGEIYNIGCDENMEYSVLDVAKLLIEKIQKTKDYDKWISYIEDRPFNDKRYYISNNKIKKLGWSVDIPFEKGIDMILMNKTN</sequence>
<dbReference type="InterPro" id="IPR036291">
    <property type="entry name" value="NAD(P)-bd_dom_sf"/>
</dbReference>
<dbReference type="Pfam" id="PF16363">
    <property type="entry name" value="GDP_Man_Dehyd"/>
    <property type="match status" value="1"/>
</dbReference>
<dbReference type="GO" id="GO:0009225">
    <property type="term" value="P:nucleotide-sugar metabolic process"/>
    <property type="evidence" value="ECO:0007669"/>
    <property type="project" value="UniProtKB-ARBA"/>
</dbReference>
<dbReference type="PANTHER" id="PTHR43000">
    <property type="entry name" value="DTDP-D-GLUCOSE 4,6-DEHYDRATASE-RELATED"/>
    <property type="match status" value="1"/>
</dbReference>
<dbReference type="EMBL" id="MN739453">
    <property type="protein sequence ID" value="QHT05372.1"/>
    <property type="molecule type" value="Genomic_DNA"/>
</dbReference>
<name>A0A6C0CMM9_9ZZZZ</name>
<dbReference type="Gene3D" id="3.90.25.10">
    <property type="entry name" value="UDP-galactose 4-epimerase, domain 1"/>
    <property type="match status" value="1"/>
</dbReference>
<dbReference type="Gene3D" id="3.40.50.720">
    <property type="entry name" value="NAD(P)-binding Rossmann-like Domain"/>
    <property type="match status" value="1"/>
</dbReference>
<evidence type="ECO:0000259" key="1">
    <source>
        <dbReference type="Pfam" id="PF16363"/>
    </source>
</evidence>
<evidence type="ECO:0000313" key="2">
    <source>
        <dbReference type="EMBL" id="QHT05372.1"/>
    </source>
</evidence>
<dbReference type="SUPFAM" id="SSF51735">
    <property type="entry name" value="NAD(P)-binding Rossmann-fold domains"/>
    <property type="match status" value="1"/>
</dbReference>
<reference evidence="2" key="1">
    <citation type="journal article" date="2020" name="Nature">
        <title>Giant virus diversity and host interactions through global metagenomics.</title>
        <authorList>
            <person name="Schulz F."/>
            <person name="Roux S."/>
            <person name="Paez-Espino D."/>
            <person name="Jungbluth S."/>
            <person name="Walsh D.A."/>
            <person name="Denef V.J."/>
            <person name="McMahon K.D."/>
            <person name="Konstantinidis K.T."/>
            <person name="Eloe-Fadrosh E.A."/>
            <person name="Kyrpides N.C."/>
            <person name="Woyke T."/>
        </authorList>
    </citation>
    <scope>NUCLEOTIDE SEQUENCE</scope>
    <source>
        <strain evidence="2">GVMAG-M-3300021375-17</strain>
    </source>
</reference>
<protein>
    <recommendedName>
        <fullName evidence="1">NAD(P)-binding domain-containing protein</fullName>
    </recommendedName>
</protein>
<accession>A0A6C0CMM9</accession>
<dbReference type="InterPro" id="IPR016040">
    <property type="entry name" value="NAD(P)-bd_dom"/>
</dbReference>
<feature type="domain" description="NAD(P)-binding" evidence="1">
    <location>
        <begin position="4"/>
        <end position="312"/>
    </location>
</feature>
<organism evidence="2">
    <name type="scientific">viral metagenome</name>
    <dbReference type="NCBI Taxonomy" id="1070528"/>
    <lineage>
        <taxon>unclassified sequences</taxon>
        <taxon>metagenomes</taxon>
        <taxon>organismal metagenomes</taxon>
    </lineage>
</organism>
<proteinExistence type="predicted"/>